<organism evidence="4 5">
    <name type="scientific">Bowmanella dokdonensis</name>
    <dbReference type="NCBI Taxonomy" id="751969"/>
    <lineage>
        <taxon>Bacteria</taxon>
        <taxon>Pseudomonadati</taxon>
        <taxon>Pseudomonadota</taxon>
        <taxon>Gammaproteobacteria</taxon>
        <taxon>Alteromonadales</taxon>
        <taxon>Alteromonadaceae</taxon>
        <taxon>Bowmanella</taxon>
    </lineage>
</organism>
<accession>A0A939DP97</accession>
<protein>
    <submittedName>
        <fullName evidence="4">Class I SAM-dependent methyltransferase</fullName>
    </submittedName>
</protein>
<dbReference type="RefSeq" id="WP_206574293.1">
    <property type="nucleotide sequence ID" value="NZ_JAFKCV010000007.1"/>
</dbReference>
<dbReference type="InterPro" id="IPR029063">
    <property type="entry name" value="SAM-dependent_MTases_sf"/>
</dbReference>
<proteinExistence type="predicted"/>
<dbReference type="SUPFAM" id="SSF53335">
    <property type="entry name" value="S-adenosyl-L-methionine-dependent methyltransferases"/>
    <property type="match status" value="1"/>
</dbReference>
<evidence type="ECO:0000313" key="4">
    <source>
        <dbReference type="EMBL" id="MBN7826178.1"/>
    </source>
</evidence>
<dbReference type="PANTHER" id="PTHR43861">
    <property type="entry name" value="TRANS-ACONITATE 2-METHYLTRANSFERASE-RELATED"/>
    <property type="match status" value="1"/>
</dbReference>
<dbReference type="Proteomes" id="UP000664654">
    <property type="component" value="Unassembled WGS sequence"/>
</dbReference>
<dbReference type="EMBL" id="JAFKCV010000007">
    <property type="protein sequence ID" value="MBN7826178.1"/>
    <property type="molecule type" value="Genomic_DNA"/>
</dbReference>
<dbReference type="GO" id="GO:0032259">
    <property type="term" value="P:methylation"/>
    <property type="evidence" value="ECO:0007669"/>
    <property type="project" value="UniProtKB-KW"/>
</dbReference>
<dbReference type="Pfam" id="PF13649">
    <property type="entry name" value="Methyltransf_25"/>
    <property type="match status" value="1"/>
</dbReference>
<sequence>MQESARFWDKNAQRYARSPIADMPSYEHKLEMTRRYFRPDTRILELGCGTGSTALLHAPHVKDILATDISEEMLAIARQKARDQGIDNIRFEKAEVLQVQPPEPLDMVMAMSLLHLLADKDALITKVYGWLKPGGLFVTSTVCLADSNWKYIRYIAPLARRLGLMPLLRIFSEEELKQSMIRAGFDIDYAWKPHKGMAVFLVGKKPE</sequence>
<comment type="caution">
    <text evidence="4">The sequence shown here is derived from an EMBL/GenBank/DDBJ whole genome shotgun (WGS) entry which is preliminary data.</text>
</comment>
<keyword evidence="5" id="KW-1185">Reference proteome</keyword>
<evidence type="ECO:0000313" key="5">
    <source>
        <dbReference type="Proteomes" id="UP000664654"/>
    </source>
</evidence>
<keyword evidence="2" id="KW-0808">Transferase</keyword>
<dbReference type="InterPro" id="IPR041698">
    <property type="entry name" value="Methyltransf_25"/>
</dbReference>
<dbReference type="GO" id="GO:0008168">
    <property type="term" value="F:methyltransferase activity"/>
    <property type="evidence" value="ECO:0007669"/>
    <property type="project" value="UniProtKB-KW"/>
</dbReference>
<evidence type="ECO:0000256" key="2">
    <source>
        <dbReference type="ARBA" id="ARBA00022679"/>
    </source>
</evidence>
<evidence type="ECO:0000259" key="3">
    <source>
        <dbReference type="Pfam" id="PF13649"/>
    </source>
</evidence>
<reference evidence="4" key="1">
    <citation type="submission" date="2021-03" db="EMBL/GenBank/DDBJ databases">
        <title>novel species isolated from a fishpond in China.</title>
        <authorList>
            <person name="Lu H."/>
            <person name="Cai Z."/>
        </authorList>
    </citation>
    <scope>NUCLEOTIDE SEQUENCE</scope>
    <source>
        <strain evidence="4">JCM 30855</strain>
    </source>
</reference>
<feature type="domain" description="Methyltransferase" evidence="3">
    <location>
        <begin position="43"/>
        <end position="135"/>
    </location>
</feature>
<dbReference type="AlphaFoldDB" id="A0A939DP97"/>
<name>A0A939DP97_9ALTE</name>
<evidence type="ECO:0000256" key="1">
    <source>
        <dbReference type="ARBA" id="ARBA00022603"/>
    </source>
</evidence>
<keyword evidence="1 4" id="KW-0489">Methyltransferase</keyword>
<dbReference type="CDD" id="cd02440">
    <property type="entry name" value="AdoMet_MTases"/>
    <property type="match status" value="1"/>
</dbReference>
<dbReference type="PANTHER" id="PTHR43861:SF1">
    <property type="entry name" value="TRANS-ACONITATE 2-METHYLTRANSFERASE"/>
    <property type="match status" value="1"/>
</dbReference>
<dbReference type="Gene3D" id="3.40.50.150">
    <property type="entry name" value="Vaccinia Virus protein VP39"/>
    <property type="match status" value="1"/>
</dbReference>
<gene>
    <name evidence="4" type="ORF">J0A66_13160</name>
</gene>